<dbReference type="Pfam" id="PF00206">
    <property type="entry name" value="Lyase_1"/>
    <property type="match status" value="1"/>
</dbReference>
<keyword evidence="6 13" id="KW-0658">Purine biosynthesis</keyword>
<evidence type="ECO:0000256" key="6">
    <source>
        <dbReference type="ARBA" id="ARBA00022755"/>
    </source>
</evidence>
<feature type="domain" description="Adenylosuccinate lyase PurB C-terminal" evidence="15">
    <location>
        <begin position="335"/>
        <end position="449"/>
    </location>
</feature>
<organism evidence="16 17">
    <name type="scientific">Candidatus Shapirobacteria bacterium CG09_land_8_20_14_0_10_39_12</name>
    <dbReference type="NCBI Taxonomy" id="1974885"/>
    <lineage>
        <taxon>Bacteria</taxon>
        <taxon>Candidatus Shapironibacteriota</taxon>
    </lineage>
</organism>
<dbReference type="Proteomes" id="UP000230775">
    <property type="component" value="Unassembled WGS sequence"/>
</dbReference>
<reference evidence="17" key="1">
    <citation type="submission" date="2017-09" db="EMBL/GenBank/DDBJ databases">
        <title>Depth-based differentiation of microbial function through sediment-hosted aquifers and enrichment of novel symbionts in the deep terrestrial subsurface.</title>
        <authorList>
            <person name="Probst A.J."/>
            <person name="Ladd B."/>
            <person name="Jarett J.K."/>
            <person name="Geller-Mcgrath D.E."/>
            <person name="Sieber C.M.K."/>
            <person name="Emerson J.B."/>
            <person name="Anantharaman K."/>
            <person name="Thomas B.C."/>
            <person name="Malmstrom R."/>
            <person name="Stieglmeier M."/>
            <person name="Klingl A."/>
            <person name="Woyke T."/>
            <person name="Ryan C.M."/>
            <person name="Banfield J.F."/>
        </authorList>
    </citation>
    <scope>NUCLEOTIDE SEQUENCE [LARGE SCALE GENOMIC DNA]</scope>
</reference>
<evidence type="ECO:0000256" key="12">
    <source>
        <dbReference type="NCBIfam" id="TIGR00928"/>
    </source>
</evidence>
<evidence type="ECO:0000313" key="16">
    <source>
        <dbReference type="EMBL" id="PIS14933.1"/>
    </source>
</evidence>
<dbReference type="AlphaFoldDB" id="A0A2H0WQJ3"/>
<dbReference type="InterPro" id="IPR020557">
    <property type="entry name" value="Fumarate_lyase_CS"/>
</dbReference>
<dbReference type="GO" id="GO:0070626">
    <property type="term" value="F:(S)-2-(5-amino-1-(5-phospho-D-ribosyl)imidazole-4-carboxamido) succinate lyase (fumarate-forming) activity"/>
    <property type="evidence" value="ECO:0007669"/>
    <property type="project" value="RHEA"/>
</dbReference>
<dbReference type="PANTHER" id="PTHR43411:SF1">
    <property type="entry name" value="ADENYLOSUCCINATE LYASE"/>
    <property type="match status" value="1"/>
</dbReference>
<dbReference type="NCBIfam" id="TIGR00928">
    <property type="entry name" value="purB"/>
    <property type="match status" value="1"/>
</dbReference>
<dbReference type="InterPro" id="IPR004769">
    <property type="entry name" value="Pur_lyase"/>
</dbReference>
<evidence type="ECO:0000259" key="14">
    <source>
        <dbReference type="Pfam" id="PF00206"/>
    </source>
</evidence>
<comment type="catalytic activity">
    <reaction evidence="11">
        <text>N(6)-(1,2-dicarboxyethyl)-AMP = fumarate + AMP</text>
        <dbReference type="Rhea" id="RHEA:16853"/>
        <dbReference type="ChEBI" id="CHEBI:29806"/>
        <dbReference type="ChEBI" id="CHEBI:57567"/>
        <dbReference type="ChEBI" id="CHEBI:456215"/>
        <dbReference type="EC" id="4.3.2.2"/>
    </reaction>
    <physiologicalReaction direction="left-to-right" evidence="11">
        <dbReference type="Rhea" id="RHEA:16854"/>
    </physiologicalReaction>
</comment>
<dbReference type="PROSITE" id="PS00163">
    <property type="entry name" value="FUMARATE_LYASES"/>
    <property type="match status" value="1"/>
</dbReference>
<dbReference type="Gene3D" id="1.10.275.10">
    <property type="entry name" value="Fumarase/aspartase (N-terminal domain)"/>
    <property type="match status" value="1"/>
</dbReference>
<dbReference type="NCBIfam" id="NF006764">
    <property type="entry name" value="PRK09285.1"/>
    <property type="match status" value="1"/>
</dbReference>
<evidence type="ECO:0000256" key="5">
    <source>
        <dbReference type="ARBA" id="ARBA00017058"/>
    </source>
</evidence>
<dbReference type="InterPro" id="IPR000362">
    <property type="entry name" value="Fumarate_lyase_fam"/>
</dbReference>
<dbReference type="PANTHER" id="PTHR43411">
    <property type="entry name" value="ADENYLOSUCCINATE LYASE"/>
    <property type="match status" value="1"/>
</dbReference>
<dbReference type="InterPro" id="IPR024083">
    <property type="entry name" value="Fumarase/histidase_N"/>
</dbReference>
<proteinExistence type="inferred from homology"/>
<evidence type="ECO:0000256" key="13">
    <source>
        <dbReference type="RuleBase" id="RU361172"/>
    </source>
</evidence>
<evidence type="ECO:0000256" key="10">
    <source>
        <dbReference type="ARBA" id="ARBA00030717"/>
    </source>
</evidence>
<comment type="pathway">
    <text evidence="1 13">Purine metabolism; IMP biosynthesis via de novo pathway; 5-amino-1-(5-phospho-D-ribosyl)imidazole-4-carboxamide from 5-amino-1-(5-phospho-D-ribosyl)imidazole-4-carboxylate: step 2/2.</text>
</comment>
<feature type="domain" description="Fumarate lyase N-terminal" evidence="14">
    <location>
        <begin position="84"/>
        <end position="315"/>
    </location>
</feature>
<dbReference type="GO" id="GO:0044208">
    <property type="term" value="P:'de novo' AMP biosynthetic process"/>
    <property type="evidence" value="ECO:0007669"/>
    <property type="project" value="UniProtKB-UniPathway"/>
</dbReference>
<comment type="similarity">
    <text evidence="3 13">Belongs to the lyase 1 family. Adenylosuccinate lyase subfamily.</text>
</comment>
<dbReference type="Gene3D" id="1.20.200.10">
    <property type="entry name" value="Fumarase/aspartase (Central domain)"/>
    <property type="match status" value="1"/>
</dbReference>
<evidence type="ECO:0000256" key="11">
    <source>
        <dbReference type="ARBA" id="ARBA00049115"/>
    </source>
</evidence>
<dbReference type="InterPro" id="IPR022761">
    <property type="entry name" value="Fumarate_lyase_N"/>
</dbReference>
<evidence type="ECO:0000259" key="15">
    <source>
        <dbReference type="Pfam" id="PF08328"/>
    </source>
</evidence>
<accession>A0A2H0WQJ3</accession>
<sequence length="470" mass="53038">MEREPKNYQELTELTAISPLDGRYREKVEDLAPFASEMALIKTRVEIEARYLVALSEVGLVRPLTDQERGFLETMGPKMTLAQAKRVKEIEATIRHDVKAMERAFREFVVGTNLEDVTEMIHFGLTSEDVNNLSYRLMLERAKREICIPALDQVVDGLADRARQSKGIPMLARTHGQPAVPTTLGKEIANFAVRLNNQVRKLENVRLTGKLNGAVGNYNAHVLAAPELDWIAFSQKFVSGLGLEPNLYTTQINSYDDMIELFQAFQRVNGVLLNIDQDMWRYISDDWFAQEVKKGEVGSSTMPQKVNPIDFENSEGNVQLANSLWEGMVRKLAVSRLQRDLSDSTTIRNVGLGLGYGLIAYRNTLAGLNRVHPNIELMRGKLNENWVILTEGVQTVLRRAGEEDPYSLVAGLSRGQRIGQDEWQQWVSGLPVAEEIKVRLMKLTPETYLGYADKLTEMALEEIAVSRQTK</sequence>
<dbReference type="EC" id="4.3.2.2" evidence="4 12"/>
<comment type="catalytic activity">
    <reaction evidence="8">
        <text>(2S)-2-[5-amino-1-(5-phospho-beta-D-ribosyl)imidazole-4-carboxamido]succinate = 5-amino-1-(5-phospho-beta-D-ribosyl)imidazole-4-carboxamide + fumarate</text>
        <dbReference type="Rhea" id="RHEA:23920"/>
        <dbReference type="ChEBI" id="CHEBI:29806"/>
        <dbReference type="ChEBI" id="CHEBI:58443"/>
        <dbReference type="ChEBI" id="CHEBI:58475"/>
        <dbReference type="EC" id="4.3.2.2"/>
    </reaction>
    <physiologicalReaction direction="left-to-right" evidence="8">
        <dbReference type="Rhea" id="RHEA:23921"/>
    </physiologicalReaction>
</comment>
<evidence type="ECO:0000256" key="3">
    <source>
        <dbReference type="ARBA" id="ARBA00008273"/>
    </source>
</evidence>
<comment type="caution">
    <text evidence="16">The sequence shown here is derived from an EMBL/GenBank/DDBJ whole genome shotgun (WGS) entry which is preliminary data.</text>
</comment>
<keyword evidence="7 13" id="KW-0456">Lyase</keyword>
<evidence type="ECO:0000256" key="1">
    <source>
        <dbReference type="ARBA" id="ARBA00004706"/>
    </source>
</evidence>
<evidence type="ECO:0000256" key="9">
    <source>
        <dbReference type="ARBA" id="ARBA00025012"/>
    </source>
</evidence>
<evidence type="ECO:0000313" key="17">
    <source>
        <dbReference type="Proteomes" id="UP000230775"/>
    </source>
</evidence>
<dbReference type="PRINTS" id="PR00149">
    <property type="entry name" value="FUMRATELYASE"/>
</dbReference>
<dbReference type="GO" id="GO:0004018">
    <property type="term" value="F:N6-(1,2-dicarboxyethyl)AMP AMP-lyase (fumarate-forming) activity"/>
    <property type="evidence" value="ECO:0007669"/>
    <property type="project" value="UniProtKB-UniRule"/>
</dbReference>
<dbReference type="Gene3D" id="1.10.40.30">
    <property type="entry name" value="Fumarase/aspartase (C-terminal domain)"/>
    <property type="match status" value="1"/>
</dbReference>
<dbReference type="InterPro" id="IPR013539">
    <property type="entry name" value="PurB_C"/>
</dbReference>
<gene>
    <name evidence="16" type="ORF">COT64_00030</name>
</gene>
<dbReference type="UniPathway" id="UPA00075">
    <property type="reaction ID" value="UER00336"/>
</dbReference>
<evidence type="ECO:0000256" key="4">
    <source>
        <dbReference type="ARBA" id="ARBA00012339"/>
    </source>
</evidence>
<dbReference type="InterPro" id="IPR008948">
    <property type="entry name" value="L-Aspartase-like"/>
</dbReference>
<comment type="pathway">
    <text evidence="2 13">Purine metabolism; AMP biosynthesis via de novo pathway; AMP from IMP: step 2/2.</text>
</comment>
<dbReference type="UniPathway" id="UPA00074">
    <property type="reaction ID" value="UER00132"/>
</dbReference>
<evidence type="ECO:0000256" key="8">
    <source>
        <dbReference type="ARBA" id="ARBA00024477"/>
    </source>
</evidence>
<comment type="function">
    <text evidence="9">Catalyzes two reactions in de novo purine nucleotide biosynthesis. Catalyzes the breakdown of 5-aminoimidazole- (N-succinylocarboxamide) ribotide (SAICAR or 2-[5-amino-1-(5-phospho-beta-D-ribosyl)imidazole-4-carboxamido]succinate) to 5-aminoimidazole-4-carboxamide ribotide (AICAR or 5-amino-1-(5-phospho-beta-D-ribosyl)imidazole-4-carboxamide) and fumarate, and of adenylosuccinate (ADS or N(6)-(1,2-dicarboxyethyl)-AMP) to adenosine monophosphate (AMP) and fumarate.</text>
</comment>
<dbReference type="Pfam" id="PF08328">
    <property type="entry name" value="ASL_C"/>
    <property type="match status" value="1"/>
</dbReference>
<dbReference type="EMBL" id="PEZI01000002">
    <property type="protein sequence ID" value="PIS14933.1"/>
    <property type="molecule type" value="Genomic_DNA"/>
</dbReference>
<dbReference type="GO" id="GO:0006189">
    <property type="term" value="P:'de novo' IMP biosynthetic process"/>
    <property type="evidence" value="ECO:0007669"/>
    <property type="project" value="UniProtKB-UniPathway"/>
</dbReference>
<evidence type="ECO:0000256" key="7">
    <source>
        <dbReference type="ARBA" id="ARBA00023239"/>
    </source>
</evidence>
<dbReference type="InterPro" id="IPR047136">
    <property type="entry name" value="PurB_bact"/>
</dbReference>
<dbReference type="SUPFAM" id="SSF48557">
    <property type="entry name" value="L-aspartase-like"/>
    <property type="match status" value="1"/>
</dbReference>
<protein>
    <recommendedName>
        <fullName evidence="5 12">Adenylosuccinate lyase</fullName>
        <shortName evidence="13">ASL</shortName>
        <ecNumber evidence="4 12">4.3.2.2</ecNumber>
    </recommendedName>
    <alternativeName>
        <fullName evidence="10 13">Adenylosuccinase</fullName>
    </alternativeName>
</protein>
<name>A0A2H0WQJ3_9BACT</name>
<evidence type="ECO:0000256" key="2">
    <source>
        <dbReference type="ARBA" id="ARBA00004734"/>
    </source>
</evidence>